<name>A0ABM8HZA2_9BACT</name>
<evidence type="ECO:0000256" key="4">
    <source>
        <dbReference type="ARBA" id="ARBA00023004"/>
    </source>
</evidence>
<dbReference type="SFLD" id="SFLDS00029">
    <property type="entry name" value="Radical_SAM"/>
    <property type="match status" value="1"/>
</dbReference>
<keyword evidence="4" id="KW-0408">Iron</keyword>
<evidence type="ECO:0000256" key="3">
    <source>
        <dbReference type="ARBA" id="ARBA00022723"/>
    </source>
</evidence>
<reference evidence="7 8" key="1">
    <citation type="journal article" date="2016" name="C (Basel)">
        <title>Selective Growth of and Electricity Production by Marine Exoelectrogenic Bacteria in Self-Aggregated Hydrogel of Microbially Reduced Graphene Oxide.</title>
        <authorList>
            <person name="Yoshida N."/>
            <person name="Goto Y."/>
            <person name="Miyata Y."/>
        </authorList>
    </citation>
    <scope>NUCLEOTIDE SEQUENCE [LARGE SCALE GENOMIC DNA]</scope>
    <source>
        <strain evidence="7 8">NIT-T3</strain>
    </source>
</reference>
<dbReference type="Proteomes" id="UP001319827">
    <property type="component" value="Chromosome"/>
</dbReference>
<comment type="cofactor">
    <cofactor evidence="1">
        <name>[4Fe-4S] cluster</name>
        <dbReference type="ChEBI" id="CHEBI:49883"/>
    </cofactor>
</comment>
<dbReference type="RefSeq" id="WP_221249433.1">
    <property type="nucleotide sequence ID" value="NZ_AP024355.1"/>
</dbReference>
<keyword evidence="3" id="KW-0479">Metal-binding</keyword>
<dbReference type="InterPro" id="IPR006638">
    <property type="entry name" value="Elp3/MiaA/NifB-like_rSAM"/>
</dbReference>
<evidence type="ECO:0000313" key="7">
    <source>
        <dbReference type="EMBL" id="BCR06051.1"/>
    </source>
</evidence>
<keyword evidence="8" id="KW-1185">Reference proteome</keyword>
<gene>
    <name evidence="7" type="ORF">DESUT3_31200</name>
</gene>
<keyword evidence="2" id="KW-0949">S-adenosyl-L-methionine</keyword>
<organism evidence="7 8">
    <name type="scientific">Desulfuromonas versatilis</name>
    <dbReference type="NCBI Taxonomy" id="2802975"/>
    <lineage>
        <taxon>Bacteria</taxon>
        <taxon>Pseudomonadati</taxon>
        <taxon>Thermodesulfobacteriota</taxon>
        <taxon>Desulfuromonadia</taxon>
        <taxon>Desulfuromonadales</taxon>
        <taxon>Desulfuromonadaceae</taxon>
        <taxon>Desulfuromonas</taxon>
    </lineage>
</organism>
<evidence type="ECO:0000256" key="1">
    <source>
        <dbReference type="ARBA" id="ARBA00001966"/>
    </source>
</evidence>
<dbReference type="PANTHER" id="PTHR43409:SF7">
    <property type="entry name" value="BLL1977 PROTEIN"/>
    <property type="match status" value="1"/>
</dbReference>
<proteinExistence type="predicted"/>
<reference evidence="7 8" key="2">
    <citation type="journal article" date="2021" name="Int. J. Syst. Evol. Microbiol.">
        <title>Isolation and Polyphasic Characterization of Desulfuromonas versatilis sp. Nov., an Electrogenic Bacteria Capable of Versatile Metabolism Isolated from a Graphene Oxide-Reducing Enrichment Culture.</title>
        <authorList>
            <person name="Xie L."/>
            <person name="Yoshida N."/>
            <person name="Ishii S."/>
            <person name="Meng L."/>
        </authorList>
    </citation>
    <scope>NUCLEOTIDE SEQUENCE [LARGE SCALE GENOMIC DNA]</scope>
    <source>
        <strain evidence="7 8">NIT-T3</strain>
    </source>
</reference>
<keyword evidence="5" id="KW-0411">Iron-sulfur</keyword>
<protein>
    <submittedName>
        <fullName evidence="7">Radical SAM protein</fullName>
    </submittedName>
</protein>
<dbReference type="InterPro" id="IPR007197">
    <property type="entry name" value="rSAM"/>
</dbReference>
<evidence type="ECO:0000256" key="5">
    <source>
        <dbReference type="ARBA" id="ARBA00023014"/>
    </source>
</evidence>
<dbReference type="Pfam" id="PF04055">
    <property type="entry name" value="Radical_SAM"/>
    <property type="match status" value="1"/>
</dbReference>
<dbReference type="InterPro" id="IPR051198">
    <property type="entry name" value="BchE-like"/>
</dbReference>
<accession>A0ABM8HZA2</accession>
<dbReference type="SMART" id="SM00729">
    <property type="entry name" value="Elp3"/>
    <property type="match status" value="1"/>
</dbReference>
<dbReference type="CDD" id="cd01335">
    <property type="entry name" value="Radical_SAM"/>
    <property type="match status" value="1"/>
</dbReference>
<dbReference type="PANTHER" id="PTHR43409">
    <property type="entry name" value="ANAEROBIC MAGNESIUM-PROTOPORPHYRIN IX MONOMETHYL ESTER CYCLASE-RELATED"/>
    <property type="match status" value="1"/>
</dbReference>
<feature type="domain" description="Radical SAM core" evidence="6">
    <location>
        <begin position="264"/>
        <end position="486"/>
    </location>
</feature>
<dbReference type="InterPro" id="IPR058240">
    <property type="entry name" value="rSAM_sf"/>
</dbReference>
<evidence type="ECO:0000313" key="8">
    <source>
        <dbReference type="Proteomes" id="UP001319827"/>
    </source>
</evidence>
<dbReference type="PROSITE" id="PS51918">
    <property type="entry name" value="RADICAL_SAM"/>
    <property type="match status" value="1"/>
</dbReference>
<dbReference type="EMBL" id="AP024355">
    <property type="protein sequence ID" value="BCR06051.1"/>
    <property type="molecule type" value="Genomic_DNA"/>
</dbReference>
<evidence type="ECO:0000259" key="6">
    <source>
        <dbReference type="PROSITE" id="PS51918"/>
    </source>
</evidence>
<dbReference type="SUPFAM" id="SSF102114">
    <property type="entry name" value="Radical SAM enzymes"/>
    <property type="match status" value="1"/>
</dbReference>
<dbReference type="SFLD" id="SFLDG01082">
    <property type="entry name" value="B12-binding_domain_containing"/>
    <property type="match status" value="1"/>
</dbReference>
<dbReference type="Gene3D" id="3.80.30.20">
    <property type="entry name" value="tm_1862 like domain"/>
    <property type="match status" value="1"/>
</dbReference>
<dbReference type="InterPro" id="IPR023404">
    <property type="entry name" value="rSAM_horseshoe"/>
</dbReference>
<sequence>MDVLLIHPPAAKPAEAPLGVAVLLAHLRGQGVATEAVDANLEAYLHLLDPERLRTAAGDQPSTALRRALRHAAKSLELLRSAEGARSSARYATAVEHLNRALGLWRGEGGAERLTLGDYQHGGCSEFDPVALERLARGGLATIFDDYFRQRLLPRVAQLGPRLVGLSVNYRHQVVPAFALAGLLRREFPALEVIGGGGMFSSWKGPLLERGHGFSCFSRIVFGPGELSLERLARGAGGGSYFLEDGARVGLLPDYGFAPLGDYLSPRATLQLSASRGCYWRRCQFCPEASAPTHPYSSAPAEAFPDLLLELAARYRVRHFHLTDNAVPLGVLRALARRAGDLGGLNWHGFVRFEPALLEQPLVDGLAAAGCRLLQLGLESGSQAVLDRLGKGIRLEAAARILGNLRRAGIASYVYIMLGTPGESEADAEQTLRFLEAHAGEIDFLNLAIMNLPRESGLLAEPQAAGIRHSAGLGAAGDLGLYRSFEPSGGWGRAEARRFLKQRLLGSPAIREIVNRTPPLFTSNHAWFFPPDEK</sequence>
<evidence type="ECO:0000256" key="2">
    <source>
        <dbReference type="ARBA" id="ARBA00022691"/>
    </source>
</evidence>